<dbReference type="InterPro" id="IPR037493">
    <property type="entry name" value="ExoIII-like"/>
</dbReference>
<feature type="binding site" evidence="6">
    <location>
        <position position="156"/>
    </location>
    <ligand>
        <name>Mg(2+)</name>
        <dbReference type="ChEBI" id="CHEBI:18420"/>
        <label>1</label>
    </ligand>
</feature>
<name>A0A4R9AZ79_9MICO</name>
<feature type="binding site" evidence="6">
    <location>
        <position position="158"/>
    </location>
    <ligand>
        <name>Mg(2+)</name>
        <dbReference type="ChEBI" id="CHEBI:18420"/>
        <label>1</label>
    </ligand>
</feature>
<comment type="caution">
    <text evidence="9">The sequence shown here is derived from an EMBL/GenBank/DDBJ whole genome shotgun (WGS) entry which is preliminary data.</text>
</comment>
<evidence type="ECO:0000256" key="6">
    <source>
        <dbReference type="PIRSR" id="PIRSR604808-2"/>
    </source>
</evidence>
<evidence type="ECO:0000313" key="9">
    <source>
        <dbReference type="EMBL" id="TFD72351.1"/>
    </source>
</evidence>
<feature type="site" description="Interaction with DNA substrate" evidence="7">
    <location>
        <position position="270"/>
    </location>
</feature>
<dbReference type="GO" id="GO:0008311">
    <property type="term" value="F:double-stranded DNA 3'-5' DNA exonuclease activity"/>
    <property type="evidence" value="ECO:0007669"/>
    <property type="project" value="InterPro"/>
</dbReference>
<evidence type="ECO:0000256" key="7">
    <source>
        <dbReference type="PIRSR" id="PIRSR604808-3"/>
    </source>
</evidence>
<accession>A0A4R9AZ79</accession>
<dbReference type="Gene3D" id="3.60.10.10">
    <property type="entry name" value="Endonuclease/exonuclease/phosphatase"/>
    <property type="match status" value="1"/>
</dbReference>
<feature type="site" description="Important for catalytic activity" evidence="7">
    <location>
        <position position="240"/>
    </location>
</feature>
<dbReference type="EMBL" id="SOHL01000009">
    <property type="protein sequence ID" value="TFD72351.1"/>
    <property type="molecule type" value="Genomic_DNA"/>
</dbReference>
<feature type="domain" description="Endonuclease/exonuclease/phosphatase" evidence="8">
    <location>
        <begin position="11"/>
        <end position="270"/>
    </location>
</feature>
<dbReference type="GO" id="GO:0006281">
    <property type="term" value="P:DNA repair"/>
    <property type="evidence" value="ECO:0007669"/>
    <property type="project" value="InterPro"/>
</dbReference>
<evidence type="ECO:0000256" key="5">
    <source>
        <dbReference type="PIRSR" id="PIRSR604808-1"/>
    </source>
</evidence>
<dbReference type="SUPFAM" id="SSF56219">
    <property type="entry name" value="DNase I-like"/>
    <property type="match status" value="1"/>
</dbReference>
<dbReference type="AlphaFoldDB" id="A0A4R9AZ79"/>
<feature type="binding site" evidence="6">
    <location>
        <position position="41"/>
    </location>
    <ligand>
        <name>Mg(2+)</name>
        <dbReference type="ChEBI" id="CHEBI:18420"/>
        <label>1</label>
    </ligand>
</feature>
<proteinExistence type="inferred from homology"/>
<keyword evidence="6" id="KW-0464">Manganese</keyword>
<dbReference type="PROSITE" id="PS51435">
    <property type="entry name" value="AP_NUCLEASE_F1_4"/>
    <property type="match status" value="1"/>
</dbReference>
<evidence type="ECO:0000256" key="2">
    <source>
        <dbReference type="ARBA" id="ARBA00022723"/>
    </source>
</evidence>
<gene>
    <name evidence="9" type="ORF">E3T50_05675</name>
</gene>
<evidence type="ECO:0000256" key="1">
    <source>
        <dbReference type="ARBA" id="ARBA00007092"/>
    </source>
</evidence>
<feature type="active site" description="Proton acceptor" evidence="5">
    <location>
        <position position="270"/>
    </location>
</feature>
<sequence length="285" mass="31565">MSSAKPLRIASINTNGVRAAYRKGMGDWLHTRDVDILAIQEVRASTEDLEGLLGPDWNILHDAATAKGRAGVALASRAGASIHRVALGAEEFDSAGRWLEADYEVDGQMITVVSTYVHSGETDTPKQIEKYKFLDAMLARLPELTEHSPLALVLGDLNVGHRTLDIKNWRGNKKHAGFLPEEREYFDRILGSEGDPHYNAGAGLGWVDVGRRWAGEVEGPYTWWSQRGKAFDTDTGWRLDYQLASPQLAASVLNYAVDRAAAYDQRWSDHSPVVVDYDLSKDARS</sequence>
<dbReference type="InterPro" id="IPR036691">
    <property type="entry name" value="Endo/exonu/phosph_ase_sf"/>
</dbReference>
<feature type="active site" evidence="5">
    <location>
        <position position="116"/>
    </location>
</feature>
<comment type="cofactor">
    <cofactor evidence="6">
        <name>Mg(2+)</name>
        <dbReference type="ChEBI" id="CHEBI:18420"/>
    </cofactor>
    <cofactor evidence="6">
        <name>Mn(2+)</name>
        <dbReference type="ChEBI" id="CHEBI:29035"/>
    </cofactor>
    <text evidence="6">Probably binds two magnesium or manganese ions per subunit.</text>
</comment>
<feature type="binding site" evidence="6">
    <location>
        <position position="269"/>
    </location>
    <ligand>
        <name>Mg(2+)</name>
        <dbReference type="ChEBI" id="CHEBI:18420"/>
        <label>1</label>
    </ligand>
</feature>
<evidence type="ECO:0000313" key="10">
    <source>
        <dbReference type="Proteomes" id="UP000297983"/>
    </source>
</evidence>
<evidence type="ECO:0000256" key="3">
    <source>
        <dbReference type="ARBA" id="ARBA00022801"/>
    </source>
</evidence>
<keyword evidence="3" id="KW-0378">Hydrolase</keyword>
<dbReference type="InterPro" id="IPR004808">
    <property type="entry name" value="AP_endonuc_1"/>
</dbReference>
<keyword evidence="4 6" id="KW-0460">Magnesium</keyword>
<keyword evidence="2 6" id="KW-0479">Metal-binding</keyword>
<dbReference type="RefSeq" id="WP_134550987.1">
    <property type="nucleotide sequence ID" value="NZ_SOHL01000009.1"/>
</dbReference>
<feature type="binding site" evidence="6">
    <location>
        <position position="270"/>
    </location>
    <ligand>
        <name>Mg(2+)</name>
        <dbReference type="ChEBI" id="CHEBI:18420"/>
        <label>1</label>
    </ligand>
</feature>
<protein>
    <submittedName>
        <fullName evidence="9">Exodeoxyribonuclease III</fullName>
    </submittedName>
</protein>
<dbReference type="PANTHER" id="PTHR43250">
    <property type="entry name" value="EXODEOXYRIBONUCLEASE III"/>
    <property type="match status" value="1"/>
</dbReference>
<organism evidence="9 10">
    <name type="scientific">Cryobacterium gelidum</name>
    <dbReference type="NCBI Taxonomy" id="1259164"/>
    <lineage>
        <taxon>Bacteria</taxon>
        <taxon>Bacillati</taxon>
        <taxon>Actinomycetota</taxon>
        <taxon>Actinomycetes</taxon>
        <taxon>Micrococcales</taxon>
        <taxon>Microbacteriaceae</taxon>
        <taxon>Cryobacterium</taxon>
    </lineage>
</organism>
<evidence type="ECO:0000259" key="8">
    <source>
        <dbReference type="Pfam" id="PF03372"/>
    </source>
</evidence>
<dbReference type="InterPro" id="IPR005135">
    <property type="entry name" value="Endo/exonuclease/phosphatase"/>
</dbReference>
<reference evidence="9 10" key="1">
    <citation type="submission" date="2019-03" db="EMBL/GenBank/DDBJ databases">
        <title>Genomics of glacier-inhabiting Cryobacterium strains.</title>
        <authorList>
            <person name="Liu Q."/>
            <person name="Xin Y.-H."/>
        </authorList>
    </citation>
    <scope>NUCLEOTIDE SEQUENCE [LARGE SCALE GENOMIC DNA]</scope>
    <source>
        <strain evidence="9 10">Hz16</strain>
    </source>
</reference>
<feature type="site" description="Transition state stabilizer" evidence="7">
    <location>
        <position position="158"/>
    </location>
</feature>
<dbReference type="NCBIfam" id="TIGR00633">
    <property type="entry name" value="xth"/>
    <property type="match status" value="1"/>
</dbReference>
<feature type="binding site" evidence="6">
    <location>
        <position position="13"/>
    </location>
    <ligand>
        <name>Mg(2+)</name>
        <dbReference type="ChEBI" id="CHEBI:18420"/>
        <label>1</label>
    </ligand>
</feature>
<dbReference type="PANTHER" id="PTHR43250:SF2">
    <property type="entry name" value="EXODEOXYRIBONUCLEASE III"/>
    <property type="match status" value="1"/>
</dbReference>
<feature type="active site" description="Proton donor/acceptor" evidence="5">
    <location>
        <position position="156"/>
    </location>
</feature>
<dbReference type="GO" id="GO:0046872">
    <property type="term" value="F:metal ion binding"/>
    <property type="evidence" value="ECO:0007669"/>
    <property type="project" value="UniProtKB-KW"/>
</dbReference>
<keyword evidence="10" id="KW-1185">Reference proteome</keyword>
<dbReference type="Pfam" id="PF03372">
    <property type="entry name" value="Exo_endo_phos"/>
    <property type="match status" value="1"/>
</dbReference>
<dbReference type="Proteomes" id="UP000297983">
    <property type="component" value="Unassembled WGS sequence"/>
</dbReference>
<comment type="similarity">
    <text evidence="1">Belongs to the DNA repair enzymes AP/ExoA family.</text>
</comment>
<evidence type="ECO:0000256" key="4">
    <source>
        <dbReference type="ARBA" id="ARBA00022842"/>
    </source>
</evidence>